<accession>A0A6C0B8S4</accession>
<protein>
    <recommendedName>
        <fullName evidence="2">Aspartyl/asparaginy/proline hydroxylase domain-containing protein</fullName>
    </recommendedName>
</protein>
<dbReference type="EMBL" id="MN739093">
    <property type="protein sequence ID" value="QHS88101.1"/>
    <property type="molecule type" value="Genomic_DNA"/>
</dbReference>
<dbReference type="AlphaFoldDB" id="A0A6C0B8S4"/>
<sequence>MYGPIIGKIDNIQELISMDILNLYTYELEYDKNKTFHRYWQDLPDLIKDRADIIKNGDIMRTLNWHYNGDIVENIDGMNEIYISAIGSNGSDKVFETAHIDGPFFFLPFCTVLRCIVGIQGSSNIVTCFPYINEEHTIMTNDFLAFDYNRHTHLIYEIGSHQKTNPRILLKLHYLIVPRFIPRPIAQVYKQMHIKYNSFMRTTFLASQKKDSLLAKVVNGGTVFYCWFYNNKDTLASMTGAIFLYMIWK</sequence>
<reference evidence="1" key="1">
    <citation type="journal article" date="2020" name="Nature">
        <title>Giant virus diversity and host interactions through global metagenomics.</title>
        <authorList>
            <person name="Schulz F."/>
            <person name="Roux S."/>
            <person name="Paez-Espino D."/>
            <person name="Jungbluth S."/>
            <person name="Walsh D.A."/>
            <person name="Denef V.J."/>
            <person name="McMahon K.D."/>
            <person name="Konstantinidis K.T."/>
            <person name="Eloe-Fadrosh E.A."/>
            <person name="Kyrpides N.C."/>
            <person name="Woyke T."/>
        </authorList>
    </citation>
    <scope>NUCLEOTIDE SEQUENCE</scope>
    <source>
        <strain evidence="1">GVMAG-M-3300010158-13</strain>
    </source>
</reference>
<evidence type="ECO:0000313" key="1">
    <source>
        <dbReference type="EMBL" id="QHS88101.1"/>
    </source>
</evidence>
<organism evidence="1">
    <name type="scientific">viral metagenome</name>
    <dbReference type="NCBI Taxonomy" id="1070528"/>
    <lineage>
        <taxon>unclassified sequences</taxon>
        <taxon>metagenomes</taxon>
        <taxon>organismal metagenomes</taxon>
    </lineage>
</organism>
<proteinExistence type="predicted"/>
<evidence type="ECO:0008006" key="2">
    <source>
        <dbReference type="Google" id="ProtNLM"/>
    </source>
</evidence>
<name>A0A6C0B8S4_9ZZZZ</name>